<comment type="caution">
    <text evidence="2">The sequence shown here is derived from an EMBL/GenBank/DDBJ whole genome shotgun (WGS) entry which is preliminary data.</text>
</comment>
<dbReference type="Gene3D" id="3.40.50.720">
    <property type="entry name" value="NAD(P)-binding Rossmann-like Domain"/>
    <property type="match status" value="1"/>
</dbReference>
<dbReference type="CDD" id="cd05269">
    <property type="entry name" value="TMR_SDR_a"/>
    <property type="match status" value="1"/>
</dbReference>
<feature type="domain" description="NmrA-like" evidence="1">
    <location>
        <begin position="2"/>
        <end position="273"/>
    </location>
</feature>
<evidence type="ECO:0000259" key="1">
    <source>
        <dbReference type="Pfam" id="PF05368"/>
    </source>
</evidence>
<protein>
    <submittedName>
        <fullName evidence="2">Uncharacterized protein YbjT (DUF2867 family)</fullName>
    </submittedName>
</protein>
<evidence type="ECO:0000313" key="2">
    <source>
        <dbReference type="EMBL" id="PSL41858.1"/>
    </source>
</evidence>
<dbReference type="SUPFAM" id="SSF51735">
    <property type="entry name" value="NAD(P)-binding Rossmann-fold domains"/>
    <property type="match status" value="1"/>
</dbReference>
<accession>A0A2P8H6K5</accession>
<dbReference type="RefSeq" id="WP_106531664.1">
    <property type="nucleotide sequence ID" value="NZ_PYAT01000001.1"/>
</dbReference>
<dbReference type="PANTHER" id="PTHR43162:SF1">
    <property type="entry name" value="PRESTALK A DIFFERENTIATION PROTEIN A"/>
    <property type="match status" value="1"/>
</dbReference>
<keyword evidence="3" id="KW-1185">Reference proteome</keyword>
<dbReference type="InterPro" id="IPR036291">
    <property type="entry name" value="NAD(P)-bd_dom_sf"/>
</dbReference>
<dbReference type="PANTHER" id="PTHR43162">
    <property type="match status" value="1"/>
</dbReference>
<evidence type="ECO:0000313" key="3">
    <source>
        <dbReference type="Proteomes" id="UP000242682"/>
    </source>
</evidence>
<dbReference type="InterPro" id="IPR008030">
    <property type="entry name" value="NmrA-like"/>
</dbReference>
<dbReference type="EMBL" id="PYAT01000001">
    <property type="protein sequence ID" value="PSL41858.1"/>
    <property type="molecule type" value="Genomic_DNA"/>
</dbReference>
<dbReference type="OrthoDB" id="339107at2"/>
<dbReference type="Proteomes" id="UP000242682">
    <property type="component" value="Unassembled WGS sequence"/>
</dbReference>
<dbReference type="Pfam" id="PF05368">
    <property type="entry name" value="NmrA"/>
    <property type="match status" value="1"/>
</dbReference>
<organism evidence="2 3">
    <name type="scientific">Planomicrobium soli</name>
    <dbReference type="NCBI Taxonomy" id="1176648"/>
    <lineage>
        <taxon>Bacteria</taxon>
        <taxon>Bacillati</taxon>
        <taxon>Bacillota</taxon>
        <taxon>Bacilli</taxon>
        <taxon>Bacillales</taxon>
        <taxon>Caryophanaceae</taxon>
        <taxon>Planomicrobium</taxon>
    </lineage>
</organism>
<reference evidence="2 3" key="1">
    <citation type="submission" date="2018-03" db="EMBL/GenBank/DDBJ databases">
        <title>Genomic Encyclopedia of Type Strains, Phase III (KMG-III): the genomes of soil and plant-associated and newly described type strains.</title>
        <authorList>
            <person name="Whitman W."/>
        </authorList>
    </citation>
    <scope>NUCLEOTIDE SEQUENCE [LARGE SCALE GENOMIC DNA]</scope>
    <source>
        <strain evidence="2 3">CGMCC 1.12259</strain>
    </source>
</reference>
<dbReference type="InterPro" id="IPR051604">
    <property type="entry name" value="Ergot_Alk_Oxidoreductase"/>
</dbReference>
<dbReference type="AlphaFoldDB" id="A0A2P8H6K5"/>
<name>A0A2P8H6K5_9BACL</name>
<proteinExistence type="predicted"/>
<sequence length="281" mass="32266">MTVLVTGFTGTVGYEVAQSLKKNGIPFKCAVRDMEKSRNRFGDDYDFVHLDFANPATFAPALERVDQLFLIYPPGDKLQFDVFLKEAKKMGIQHITYLSVKDVQFLPFIHHYKNEKLIKRQSISYTFIRAGYFMQNLNNFLCVEIKEYNRIYVPAGKGKTSFVDVRDLADVIALSFLYPKEHENKAYTITGGEALDFGEVAEKMSGLLGRPIYYSNPTAKDFKKYMLSRKLDKAFINIVVGIHFPTKLGLAKGISSDFQKLTGKKPRKIKQYIEDYRNAWE</sequence>
<dbReference type="Gene3D" id="3.90.25.10">
    <property type="entry name" value="UDP-galactose 4-epimerase, domain 1"/>
    <property type="match status" value="1"/>
</dbReference>
<gene>
    <name evidence="2" type="ORF">B0H99_101103</name>
</gene>